<dbReference type="EMBL" id="VSRR010011073">
    <property type="protein sequence ID" value="MPC52684.1"/>
    <property type="molecule type" value="Genomic_DNA"/>
</dbReference>
<protein>
    <submittedName>
        <fullName evidence="1">Uncharacterized protein</fullName>
    </submittedName>
</protein>
<gene>
    <name evidence="1" type="ORF">E2C01_046560</name>
</gene>
<name>A0A5B7G829_PORTR</name>
<evidence type="ECO:0000313" key="2">
    <source>
        <dbReference type="Proteomes" id="UP000324222"/>
    </source>
</evidence>
<keyword evidence="2" id="KW-1185">Reference proteome</keyword>
<proteinExistence type="predicted"/>
<reference evidence="1 2" key="1">
    <citation type="submission" date="2019-05" db="EMBL/GenBank/DDBJ databases">
        <title>Another draft genome of Portunus trituberculatus and its Hox gene families provides insights of decapod evolution.</title>
        <authorList>
            <person name="Jeong J.-H."/>
            <person name="Song I."/>
            <person name="Kim S."/>
            <person name="Choi T."/>
            <person name="Kim D."/>
            <person name="Ryu S."/>
            <person name="Kim W."/>
        </authorList>
    </citation>
    <scope>NUCLEOTIDE SEQUENCE [LARGE SCALE GENOMIC DNA]</scope>
    <source>
        <tissue evidence="1">Muscle</tissue>
    </source>
</reference>
<sequence>MCYEVWRSDRCSRQSIQVSDVTPHSLVTADKRACSTPRVSDQDSGFSAHCGQANSALTVLSTARGTQCRGFTGCRVVSQRQGGVGDDALQYYSYAFWCKRLRPQQWLAASRFPQDHWTSSPGFP</sequence>
<dbReference type="AlphaFoldDB" id="A0A5B7G829"/>
<evidence type="ECO:0000313" key="1">
    <source>
        <dbReference type="EMBL" id="MPC52684.1"/>
    </source>
</evidence>
<organism evidence="1 2">
    <name type="scientific">Portunus trituberculatus</name>
    <name type="common">Swimming crab</name>
    <name type="synonym">Neptunus trituberculatus</name>
    <dbReference type="NCBI Taxonomy" id="210409"/>
    <lineage>
        <taxon>Eukaryota</taxon>
        <taxon>Metazoa</taxon>
        <taxon>Ecdysozoa</taxon>
        <taxon>Arthropoda</taxon>
        <taxon>Crustacea</taxon>
        <taxon>Multicrustacea</taxon>
        <taxon>Malacostraca</taxon>
        <taxon>Eumalacostraca</taxon>
        <taxon>Eucarida</taxon>
        <taxon>Decapoda</taxon>
        <taxon>Pleocyemata</taxon>
        <taxon>Brachyura</taxon>
        <taxon>Eubrachyura</taxon>
        <taxon>Portunoidea</taxon>
        <taxon>Portunidae</taxon>
        <taxon>Portuninae</taxon>
        <taxon>Portunus</taxon>
    </lineage>
</organism>
<comment type="caution">
    <text evidence="1">The sequence shown here is derived from an EMBL/GenBank/DDBJ whole genome shotgun (WGS) entry which is preliminary data.</text>
</comment>
<accession>A0A5B7G829</accession>
<dbReference type="Proteomes" id="UP000324222">
    <property type="component" value="Unassembled WGS sequence"/>
</dbReference>